<evidence type="ECO:0000256" key="4">
    <source>
        <dbReference type="ARBA" id="ARBA00022519"/>
    </source>
</evidence>
<protein>
    <recommendedName>
        <fullName evidence="9">3'(2'),5'-bisphosphate nucleotidase CysQ</fullName>
        <ecNumber evidence="9">3.1.3.7</ecNumber>
    </recommendedName>
    <alternativeName>
        <fullName evidence="9">3'(2'),5-bisphosphonucleoside 3'(2')-phosphohydrolase</fullName>
    </alternativeName>
    <alternativeName>
        <fullName evidence="9">3'-phosphoadenosine 5'-phosphate phosphatase</fullName>
        <shortName evidence="9">PAP phosphatase</shortName>
    </alternativeName>
</protein>
<feature type="binding site" evidence="9">
    <location>
        <position position="70"/>
    </location>
    <ligand>
        <name>substrate</name>
    </ligand>
</feature>
<dbReference type="GO" id="GO:0008441">
    <property type="term" value="F:3'(2'),5'-bisphosphate nucleotidase activity"/>
    <property type="evidence" value="ECO:0007669"/>
    <property type="project" value="UniProtKB-EC"/>
</dbReference>
<evidence type="ECO:0000313" key="10">
    <source>
        <dbReference type="EMBL" id="CAH0532441.1"/>
    </source>
</evidence>
<evidence type="ECO:0000256" key="2">
    <source>
        <dbReference type="ARBA" id="ARBA00005289"/>
    </source>
</evidence>
<dbReference type="Gene3D" id="3.40.190.80">
    <property type="match status" value="1"/>
</dbReference>
<evidence type="ECO:0000256" key="6">
    <source>
        <dbReference type="ARBA" id="ARBA00022801"/>
    </source>
</evidence>
<feature type="binding site" evidence="9">
    <location>
        <begin position="92"/>
        <end position="95"/>
    </location>
    <ligand>
        <name>substrate</name>
    </ligand>
</feature>
<evidence type="ECO:0000256" key="9">
    <source>
        <dbReference type="HAMAP-Rule" id="MF_02095"/>
    </source>
</evidence>
<dbReference type="PROSITE" id="PS00630">
    <property type="entry name" value="IMP_2"/>
    <property type="match status" value="1"/>
</dbReference>
<feature type="binding site" evidence="9">
    <location>
        <position position="90"/>
    </location>
    <ligand>
        <name>Mg(2+)</name>
        <dbReference type="ChEBI" id="CHEBI:18420"/>
        <label>2</label>
    </ligand>
</feature>
<feature type="binding site" evidence="9">
    <location>
        <position position="215"/>
    </location>
    <ligand>
        <name>substrate</name>
    </ligand>
</feature>
<keyword evidence="7 9" id="KW-0460">Magnesium</keyword>
<dbReference type="EMBL" id="CAKLDI010000001">
    <property type="protein sequence ID" value="CAH0532441.1"/>
    <property type="molecule type" value="Genomic_DNA"/>
</dbReference>
<dbReference type="Pfam" id="PF00459">
    <property type="entry name" value="Inositol_P"/>
    <property type="match status" value="1"/>
</dbReference>
<feature type="binding site" evidence="9">
    <location>
        <position position="92"/>
    </location>
    <ligand>
        <name>Mg(2+)</name>
        <dbReference type="ChEBI" id="CHEBI:18420"/>
        <label>1</label>
    </ligand>
</feature>
<keyword evidence="3 9" id="KW-1003">Cell membrane</keyword>
<keyword evidence="4 9" id="KW-0997">Cell inner membrane</keyword>
<feature type="binding site" evidence="9">
    <location>
        <position position="93"/>
    </location>
    <ligand>
        <name>Mg(2+)</name>
        <dbReference type="ChEBI" id="CHEBI:18420"/>
        <label>2</label>
    </ligand>
</feature>
<organism evidence="10 11">
    <name type="scientific">Vibrio stylophorae</name>
    <dbReference type="NCBI Taxonomy" id="659351"/>
    <lineage>
        <taxon>Bacteria</taxon>
        <taxon>Pseudomonadati</taxon>
        <taxon>Pseudomonadota</taxon>
        <taxon>Gammaproteobacteria</taxon>
        <taxon>Vibrionales</taxon>
        <taxon>Vibrionaceae</taxon>
        <taxon>Vibrio</taxon>
    </lineage>
</organism>
<dbReference type="PRINTS" id="PR00377">
    <property type="entry name" value="IMPHPHTASES"/>
</dbReference>
<dbReference type="NCBIfam" id="TIGR01331">
    <property type="entry name" value="bisphos_cysQ"/>
    <property type="match status" value="1"/>
</dbReference>
<feature type="binding site" evidence="9">
    <location>
        <position position="70"/>
    </location>
    <ligand>
        <name>Mg(2+)</name>
        <dbReference type="ChEBI" id="CHEBI:18420"/>
        <label>1</label>
    </ligand>
</feature>
<comment type="similarity">
    <text evidence="2 9">Belongs to the inositol monophosphatase superfamily. CysQ family.</text>
</comment>
<name>A0ABM8ZRA4_9VIBR</name>
<comment type="caution">
    <text evidence="10">The sequence shown here is derived from an EMBL/GenBank/DDBJ whole genome shotgun (WGS) entry which is preliminary data.</text>
</comment>
<keyword evidence="8 9" id="KW-0472">Membrane</keyword>
<dbReference type="PANTHER" id="PTHR43028:SF5">
    <property type="entry name" value="3'(2'),5'-BISPHOSPHATE NUCLEOTIDASE 1"/>
    <property type="match status" value="1"/>
</dbReference>
<dbReference type="InterPro" id="IPR006240">
    <property type="entry name" value="CysQ"/>
</dbReference>
<keyword evidence="6 9" id="KW-0378">Hydrolase</keyword>
<evidence type="ECO:0000256" key="3">
    <source>
        <dbReference type="ARBA" id="ARBA00022475"/>
    </source>
</evidence>
<keyword evidence="11" id="KW-1185">Reference proteome</keyword>
<dbReference type="HAMAP" id="MF_02095">
    <property type="entry name" value="CysQ"/>
    <property type="match status" value="1"/>
</dbReference>
<dbReference type="RefSeq" id="WP_237464334.1">
    <property type="nucleotide sequence ID" value="NZ_CAKLDI010000001.1"/>
</dbReference>
<dbReference type="Gene3D" id="3.30.540.10">
    <property type="entry name" value="Fructose-1,6-Bisphosphatase, subunit A, domain 1"/>
    <property type="match status" value="1"/>
</dbReference>
<feature type="binding site" evidence="9">
    <location>
        <position position="90"/>
    </location>
    <ligand>
        <name>Mg(2+)</name>
        <dbReference type="ChEBI" id="CHEBI:18420"/>
        <label>1</label>
    </ligand>
</feature>
<dbReference type="InterPro" id="IPR050725">
    <property type="entry name" value="CysQ/Inositol_MonoPase"/>
</dbReference>
<dbReference type="PROSITE" id="PS00629">
    <property type="entry name" value="IMP_1"/>
    <property type="match status" value="1"/>
</dbReference>
<sequence length="264" mass="28880">MTEFAPSHLLIEILTLAQSAGDAAMQHYHGAVSVAQKADDSPVTAADLAANAVIVAGLSILTPDTPILSEETQHAPWSERQSWQQFWLVDPLDGTKEFIKQNGEFTVNIALIDQGKPVLSVVYAPALGMAWGGDQRESAQAWRIEQGLWTPIQSQWQHPPVVVGSRSHPSPELAEYLKSLGEHQLVDAGSSLKFCWVAEGRVQLYPRLAPTMMWDTAAGQCVAECAGALVVNLQGEPLNYHREALLNPHFVVRAPRETIYEAVD</sequence>
<evidence type="ECO:0000256" key="5">
    <source>
        <dbReference type="ARBA" id="ARBA00022723"/>
    </source>
</evidence>
<evidence type="ECO:0000256" key="1">
    <source>
        <dbReference type="ARBA" id="ARBA00001625"/>
    </source>
</evidence>
<dbReference type="PANTHER" id="PTHR43028">
    <property type="entry name" value="3'(2'),5'-BISPHOSPHATE NUCLEOTIDASE 1"/>
    <property type="match status" value="1"/>
</dbReference>
<accession>A0ABM8ZRA4</accession>
<dbReference type="EC" id="3.1.3.7" evidence="9"/>
<evidence type="ECO:0000313" key="11">
    <source>
        <dbReference type="Proteomes" id="UP000838672"/>
    </source>
</evidence>
<dbReference type="InterPro" id="IPR020550">
    <property type="entry name" value="Inositol_monophosphatase_CS"/>
</dbReference>
<comment type="cofactor">
    <cofactor evidence="9">
        <name>Mg(2+)</name>
        <dbReference type="ChEBI" id="CHEBI:18420"/>
    </cofactor>
</comment>
<dbReference type="Proteomes" id="UP000838672">
    <property type="component" value="Unassembled WGS sequence"/>
</dbReference>
<evidence type="ECO:0000256" key="7">
    <source>
        <dbReference type="ARBA" id="ARBA00022842"/>
    </source>
</evidence>
<keyword evidence="5 9" id="KW-0479">Metal-binding</keyword>
<gene>
    <name evidence="10" type="primary">cysQ_2</name>
    <name evidence="9" type="synonym">cysQ</name>
    <name evidence="10" type="ORF">VST7929_00270</name>
</gene>
<evidence type="ECO:0000256" key="8">
    <source>
        <dbReference type="ARBA" id="ARBA00023136"/>
    </source>
</evidence>
<dbReference type="InterPro" id="IPR020583">
    <property type="entry name" value="Inositol_monoP_metal-BS"/>
</dbReference>
<comment type="function">
    <text evidence="9">Converts adenosine-3',5'-bisphosphate (PAP) to AMP.</text>
</comment>
<reference evidence="10" key="1">
    <citation type="submission" date="2021-11" db="EMBL/GenBank/DDBJ databases">
        <authorList>
            <person name="Rodrigo-Torres L."/>
            <person name="Arahal R. D."/>
            <person name="Lucena T."/>
        </authorList>
    </citation>
    <scope>NUCLEOTIDE SEQUENCE</scope>
    <source>
        <strain evidence="10">CECT 7929</strain>
    </source>
</reference>
<comment type="catalytic activity">
    <reaction evidence="1 9">
        <text>adenosine 3',5'-bisphosphate + H2O = AMP + phosphate</text>
        <dbReference type="Rhea" id="RHEA:10040"/>
        <dbReference type="ChEBI" id="CHEBI:15377"/>
        <dbReference type="ChEBI" id="CHEBI:43474"/>
        <dbReference type="ChEBI" id="CHEBI:58343"/>
        <dbReference type="ChEBI" id="CHEBI:456215"/>
        <dbReference type="EC" id="3.1.3.7"/>
    </reaction>
</comment>
<dbReference type="InterPro" id="IPR000760">
    <property type="entry name" value="Inositol_monophosphatase-like"/>
</dbReference>
<dbReference type="CDD" id="cd01638">
    <property type="entry name" value="CysQ"/>
    <property type="match status" value="1"/>
</dbReference>
<dbReference type="SUPFAM" id="SSF56655">
    <property type="entry name" value="Carbohydrate phosphatase"/>
    <property type="match status" value="1"/>
</dbReference>
<proteinExistence type="inferred from homology"/>
<comment type="subcellular location">
    <subcellularLocation>
        <location evidence="9">Cell inner membrane</location>
        <topology evidence="9">Peripheral membrane protein</topology>
        <orientation evidence="9">Cytoplasmic side</orientation>
    </subcellularLocation>
</comment>
<feature type="binding site" evidence="9">
    <location>
        <position position="215"/>
    </location>
    <ligand>
        <name>Mg(2+)</name>
        <dbReference type="ChEBI" id="CHEBI:18420"/>
        <label>2</label>
    </ligand>
</feature>